<dbReference type="RefSeq" id="WP_004600594.1">
    <property type="nucleotide sequence ID" value="NZ_HF541866.1"/>
</dbReference>
<dbReference type="eggNOG" id="COG3429">
    <property type="taxonomic scope" value="Bacteria"/>
</dbReference>
<dbReference type="PANTHER" id="PTHR38658">
    <property type="entry name" value="OXPP CYCLE PROTEIN OPCA-RELATED"/>
    <property type="match status" value="1"/>
</dbReference>
<dbReference type="AlphaFoldDB" id="I7JW24"/>
<evidence type="ECO:0000313" key="4">
    <source>
        <dbReference type="EMBL" id="EJZ82479.1"/>
    </source>
</evidence>
<dbReference type="HOGENOM" id="CLU_046988_1_0_11"/>
<sequence length="325" mass="34618">MRKGLRDTSTTAIVETLQEIHDASARFTGRVLTLIIDASAETQVDMLTDVVSEASREHPSRVLMLLGGDGADAESRVDADIRVGGEAGASEIVLMRLSGAVANHPAAVVTPLLLPDTPIVTWWPNAAPASPAHHPLGRIAQRRITDSYTDPSPDALARRANNYRPGDSDMAWSRITQWRGQVASAVEVRPRAPIESVVIEGRADNPSIDLAAGWLAARLGVPVTRAGIAEDSIEEQGLDPHDTCRLTLRRPDGAIVLANRPGSTVSIEGPGRPDSTVALYHRTAAERLTEELRHLDPDLAYAAAVGAIGSLSYPDFPSPVPDGEA</sequence>
<dbReference type="InterPro" id="IPR004555">
    <property type="entry name" value="G6PDH_assembly_OpcA"/>
</dbReference>
<name>I7JW24_9CORY</name>
<dbReference type="Proteomes" id="UP000011016">
    <property type="component" value="Unassembled WGS sequence"/>
</dbReference>
<dbReference type="EMBL" id="CAJZ01000114">
    <property type="protein sequence ID" value="CCI83526.1"/>
    <property type="molecule type" value="Genomic_DNA"/>
</dbReference>
<evidence type="ECO:0000259" key="2">
    <source>
        <dbReference type="Pfam" id="PF20171"/>
    </source>
</evidence>
<comment type="caution">
    <text evidence="3">The sequence shown here is derived from an EMBL/GenBank/DDBJ whole genome shotgun (WGS) entry which is preliminary data.</text>
</comment>
<dbReference type="EMBL" id="AHAE01000032">
    <property type="protein sequence ID" value="EJZ82479.1"/>
    <property type="molecule type" value="Genomic_DNA"/>
</dbReference>
<dbReference type="PANTHER" id="PTHR38658:SF1">
    <property type="entry name" value="OXPP CYCLE PROTEIN OPCA-RELATED"/>
    <property type="match status" value="1"/>
</dbReference>
<reference evidence="3 6" key="1">
    <citation type="journal article" date="2012" name="J. Bacteriol.">
        <title>Draft Genome Sequence of Turicella otitidis ATCC 51513, Isolated from Middle Ear Fluid from a Child with Otitis Media.</title>
        <authorList>
            <person name="Brinkrolf K."/>
            <person name="Schneider J."/>
            <person name="Knecht M."/>
            <person name="Ruckert C."/>
            <person name="Tauch A."/>
        </authorList>
    </citation>
    <scope>NUCLEOTIDE SEQUENCE [LARGE SCALE GENOMIC DNA]</scope>
    <source>
        <strain evidence="3 6">ATCC 51513</strain>
    </source>
</reference>
<accession>I7JW24</accession>
<gene>
    <name evidence="3" type="ORF">BN46_0794</name>
    <name evidence="4" type="ORF">HMPREF9719_00704</name>
</gene>
<evidence type="ECO:0000313" key="3">
    <source>
        <dbReference type="EMBL" id="CCI83526.1"/>
    </source>
</evidence>
<dbReference type="STRING" id="29321.AAV33_00075"/>
<proteinExistence type="predicted"/>
<protein>
    <submittedName>
        <fullName evidence="4">OpcA protein</fullName>
    </submittedName>
</protein>
<dbReference type="Pfam" id="PF20171">
    <property type="entry name" value="OpcA_G6PD_C"/>
    <property type="match status" value="1"/>
</dbReference>
<evidence type="ECO:0000313" key="5">
    <source>
        <dbReference type="Proteomes" id="UP000006078"/>
    </source>
</evidence>
<dbReference type="Pfam" id="PF10128">
    <property type="entry name" value="OpcA_G6PD_assem"/>
    <property type="match status" value="1"/>
</dbReference>
<keyword evidence="5" id="KW-1185">Reference proteome</keyword>
<feature type="domain" description="Glucose-6-phosphate dehydrogenase assembly protein OpcA C-terminal" evidence="2">
    <location>
        <begin position="165"/>
        <end position="305"/>
    </location>
</feature>
<feature type="domain" description="Glucose-6-phosphate dehydrogenase assembly protein OpcA N-terminal" evidence="1">
    <location>
        <begin position="52"/>
        <end position="159"/>
    </location>
</feature>
<reference evidence="4 5" key="2">
    <citation type="submission" date="2012-08" db="EMBL/GenBank/DDBJ databases">
        <title>The Genome Sequence of Turicella otitidis ATCC 51513.</title>
        <authorList>
            <consortium name="The Broad Institute Genome Sequencing Platform"/>
            <person name="Earl A."/>
            <person name="Ward D."/>
            <person name="Feldgarden M."/>
            <person name="Gevers D."/>
            <person name="Huys G."/>
            <person name="Walker B."/>
            <person name="Young S.K."/>
            <person name="Zeng Q."/>
            <person name="Gargeya S."/>
            <person name="Fitzgerald M."/>
            <person name="Haas B."/>
            <person name="Abouelleil A."/>
            <person name="Alvarado L."/>
            <person name="Arachchi H.M."/>
            <person name="Berlin A.M."/>
            <person name="Chapman S.B."/>
            <person name="Goldberg J."/>
            <person name="Griggs A."/>
            <person name="Gujja S."/>
            <person name="Hansen M."/>
            <person name="Howarth C."/>
            <person name="Imamovic A."/>
            <person name="Larimer J."/>
            <person name="McCowen C."/>
            <person name="Montmayeur A."/>
            <person name="Murphy C."/>
            <person name="Neiman D."/>
            <person name="Pearson M."/>
            <person name="Priest M."/>
            <person name="Roberts A."/>
            <person name="Saif S."/>
            <person name="Shea T."/>
            <person name="Sisk P."/>
            <person name="Sykes S."/>
            <person name="Wortman J."/>
            <person name="Nusbaum C."/>
            <person name="Birren B."/>
        </authorList>
    </citation>
    <scope>NUCLEOTIDE SEQUENCE [LARGE SCALE GENOMIC DNA]</scope>
    <source>
        <strain evidence="4 5">ATCC 51513</strain>
    </source>
</reference>
<organism evidence="3 6">
    <name type="scientific">Corynebacterium otitidis ATCC 51513</name>
    <dbReference type="NCBI Taxonomy" id="883169"/>
    <lineage>
        <taxon>Bacteria</taxon>
        <taxon>Bacillati</taxon>
        <taxon>Actinomycetota</taxon>
        <taxon>Actinomycetes</taxon>
        <taxon>Mycobacteriales</taxon>
        <taxon>Corynebacteriaceae</taxon>
        <taxon>Corynebacterium</taxon>
    </lineage>
</organism>
<dbReference type="InterPro" id="IPR046801">
    <property type="entry name" value="OpcA_G6PD_N"/>
</dbReference>
<dbReference type="InterPro" id="IPR046802">
    <property type="entry name" value="OpcA_G6PD_C"/>
</dbReference>
<dbReference type="PATRIC" id="fig|883169.3.peg.674"/>
<dbReference type="OrthoDB" id="128564at2"/>
<evidence type="ECO:0000259" key="1">
    <source>
        <dbReference type="Pfam" id="PF10128"/>
    </source>
</evidence>
<evidence type="ECO:0000313" key="6">
    <source>
        <dbReference type="Proteomes" id="UP000011016"/>
    </source>
</evidence>
<dbReference type="Proteomes" id="UP000006078">
    <property type="component" value="Unassembled WGS sequence"/>
</dbReference>